<dbReference type="InterPro" id="IPR050416">
    <property type="entry name" value="FAD-linked_Oxidoreductase"/>
</dbReference>
<evidence type="ECO:0000256" key="2">
    <source>
        <dbReference type="ARBA" id="ARBA00022630"/>
    </source>
</evidence>
<dbReference type="InterPro" id="IPR006094">
    <property type="entry name" value="Oxid_FAD_bind_N"/>
</dbReference>
<reference evidence="7 8" key="1">
    <citation type="journal article" date="2020" name="ISME J.">
        <title>Uncovering the hidden diversity of litter-decomposition mechanisms in mushroom-forming fungi.</title>
        <authorList>
            <person name="Floudas D."/>
            <person name="Bentzer J."/>
            <person name="Ahren D."/>
            <person name="Johansson T."/>
            <person name="Persson P."/>
            <person name="Tunlid A."/>
        </authorList>
    </citation>
    <scope>NUCLEOTIDE SEQUENCE [LARGE SCALE GENOMIC DNA]</scope>
    <source>
        <strain evidence="7 8">CBS 175.51</strain>
    </source>
</reference>
<feature type="signal peptide" evidence="5">
    <location>
        <begin position="1"/>
        <end position="22"/>
    </location>
</feature>
<dbReference type="InterPro" id="IPR036318">
    <property type="entry name" value="FAD-bd_PCMH-like_sf"/>
</dbReference>
<keyword evidence="2" id="KW-0285">Flavoprotein</keyword>
<evidence type="ECO:0000256" key="4">
    <source>
        <dbReference type="ARBA" id="ARBA00023002"/>
    </source>
</evidence>
<dbReference type="GO" id="GO:0016491">
    <property type="term" value="F:oxidoreductase activity"/>
    <property type="evidence" value="ECO:0007669"/>
    <property type="project" value="UniProtKB-KW"/>
</dbReference>
<dbReference type="Proteomes" id="UP000541558">
    <property type="component" value="Unassembled WGS sequence"/>
</dbReference>
<dbReference type="InterPro" id="IPR016166">
    <property type="entry name" value="FAD-bd_PCMH"/>
</dbReference>
<protein>
    <recommendedName>
        <fullName evidence="6">FAD-binding PCMH-type domain-containing protein</fullName>
    </recommendedName>
</protein>
<dbReference type="Gene3D" id="3.30.43.10">
    <property type="entry name" value="Uridine Diphospho-n-acetylenolpyruvylglucosamine Reductase, domain 2"/>
    <property type="match status" value="1"/>
</dbReference>
<keyword evidence="8" id="KW-1185">Reference proteome</keyword>
<dbReference type="SUPFAM" id="SSF56176">
    <property type="entry name" value="FAD-binding/transporter-associated domain-like"/>
    <property type="match status" value="1"/>
</dbReference>
<dbReference type="OrthoDB" id="407275at2759"/>
<dbReference type="GO" id="GO:0071949">
    <property type="term" value="F:FAD binding"/>
    <property type="evidence" value="ECO:0007669"/>
    <property type="project" value="InterPro"/>
</dbReference>
<comment type="caution">
    <text evidence="7">The sequence shown here is derived from an EMBL/GenBank/DDBJ whole genome shotgun (WGS) entry which is preliminary data.</text>
</comment>
<keyword evidence="3" id="KW-0274">FAD</keyword>
<gene>
    <name evidence="7" type="ORF">D9611_014575</name>
</gene>
<feature type="chain" id="PRO_5034872967" description="FAD-binding PCMH-type domain-containing protein" evidence="5">
    <location>
        <begin position="23"/>
        <end position="121"/>
    </location>
</feature>
<evidence type="ECO:0000313" key="8">
    <source>
        <dbReference type="Proteomes" id="UP000541558"/>
    </source>
</evidence>
<accession>A0A8H5C3C4</accession>
<evidence type="ECO:0000313" key="7">
    <source>
        <dbReference type="EMBL" id="KAF5334251.1"/>
    </source>
</evidence>
<dbReference type="PROSITE" id="PS51387">
    <property type="entry name" value="FAD_PCMH"/>
    <property type="match status" value="1"/>
</dbReference>
<organism evidence="7 8">
    <name type="scientific">Ephemerocybe angulata</name>
    <dbReference type="NCBI Taxonomy" id="980116"/>
    <lineage>
        <taxon>Eukaryota</taxon>
        <taxon>Fungi</taxon>
        <taxon>Dikarya</taxon>
        <taxon>Basidiomycota</taxon>
        <taxon>Agaricomycotina</taxon>
        <taxon>Agaricomycetes</taxon>
        <taxon>Agaricomycetidae</taxon>
        <taxon>Agaricales</taxon>
        <taxon>Agaricineae</taxon>
        <taxon>Psathyrellaceae</taxon>
        <taxon>Ephemerocybe</taxon>
    </lineage>
</organism>
<name>A0A8H5C3C4_9AGAR</name>
<feature type="domain" description="FAD-binding PCMH-type" evidence="6">
    <location>
        <begin position="54"/>
        <end position="121"/>
    </location>
</feature>
<sequence length="121" mass="12897">MLLAPSLIFLLASHSLLPGVSADVISDLSGKGFTVSYPGASNYTTASQPFNFRYAYKPAVITYPTTIDQVSQIVKVAKADGYNVVARSGGHSYVANGLGGKNGSIVIDMQNFTRRAMQCQM</sequence>
<dbReference type="AlphaFoldDB" id="A0A8H5C3C4"/>
<proteinExistence type="predicted"/>
<comment type="cofactor">
    <cofactor evidence="1">
        <name>FAD</name>
        <dbReference type="ChEBI" id="CHEBI:57692"/>
    </cofactor>
</comment>
<dbReference type="Pfam" id="PF01565">
    <property type="entry name" value="FAD_binding_4"/>
    <property type="match status" value="1"/>
</dbReference>
<evidence type="ECO:0000259" key="6">
    <source>
        <dbReference type="PROSITE" id="PS51387"/>
    </source>
</evidence>
<evidence type="ECO:0000256" key="1">
    <source>
        <dbReference type="ARBA" id="ARBA00001974"/>
    </source>
</evidence>
<dbReference type="InterPro" id="IPR016167">
    <property type="entry name" value="FAD-bd_PCMH_sub1"/>
</dbReference>
<dbReference type="PANTHER" id="PTHR42973:SF39">
    <property type="entry name" value="FAD-BINDING PCMH-TYPE DOMAIN-CONTAINING PROTEIN"/>
    <property type="match status" value="1"/>
</dbReference>
<keyword evidence="5" id="KW-0732">Signal</keyword>
<dbReference type="PANTHER" id="PTHR42973">
    <property type="entry name" value="BINDING OXIDOREDUCTASE, PUTATIVE (AFU_ORTHOLOGUE AFUA_1G17690)-RELATED"/>
    <property type="match status" value="1"/>
</dbReference>
<evidence type="ECO:0000256" key="3">
    <source>
        <dbReference type="ARBA" id="ARBA00022827"/>
    </source>
</evidence>
<keyword evidence="4" id="KW-0560">Oxidoreductase</keyword>
<dbReference type="EMBL" id="JAACJK010000073">
    <property type="protein sequence ID" value="KAF5334251.1"/>
    <property type="molecule type" value="Genomic_DNA"/>
</dbReference>
<evidence type="ECO:0000256" key="5">
    <source>
        <dbReference type="SAM" id="SignalP"/>
    </source>
</evidence>